<comment type="caution">
    <text evidence="8">Lacks conserved residue(s) required for the propagation of feature annotation.</text>
</comment>
<dbReference type="SUPFAM" id="SSF57581">
    <property type="entry name" value="TB module/8-cys domain"/>
    <property type="match status" value="1"/>
</dbReference>
<evidence type="ECO:0000256" key="7">
    <source>
        <dbReference type="ARBA" id="ARBA00038081"/>
    </source>
</evidence>
<gene>
    <name evidence="12" type="ORF">P7K49_033161</name>
</gene>
<feature type="domain" description="TB" evidence="11">
    <location>
        <begin position="187"/>
        <end position="226"/>
    </location>
</feature>
<dbReference type="Proteomes" id="UP001266305">
    <property type="component" value="Unassembled WGS sequence"/>
</dbReference>
<dbReference type="EMBL" id="JASSZA010000019">
    <property type="protein sequence ID" value="KAK2087254.1"/>
    <property type="molecule type" value="Genomic_DNA"/>
</dbReference>
<reference evidence="12 13" key="1">
    <citation type="submission" date="2023-05" db="EMBL/GenBank/DDBJ databases">
        <title>B98-5 Cell Line De Novo Hybrid Assembly: An Optical Mapping Approach.</title>
        <authorList>
            <person name="Kananen K."/>
            <person name="Auerbach J.A."/>
            <person name="Kautto E."/>
            <person name="Blachly J.S."/>
        </authorList>
    </citation>
    <scope>NUCLEOTIDE SEQUENCE [LARGE SCALE GENOMIC DNA]</scope>
    <source>
        <strain evidence="12">B95-8</strain>
        <tissue evidence="12">Cell line</tissue>
    </source>
</reference>
<feature type="domain" description="EGF-like" evidence="10">
    <location>
        <begin position="143"/>
        <end position="182"/>
    </location>
</feature>
<evidence type="ECO:0000256" key="2">
    <source>
        <dbReference type="ARBA" id="ARBA00022729"/>
    </source>
</evidence>
<dbReference type="Pfam" id="PF07645">
    <property type="entry name" value="EGF_CA"/>
    <property type="match status" value="2"/>
</dbReference>
<dbReference type="PROSITE" id="PS00010">
    <property type="entry name" value="ASX_HYDROXYL"/>
    <property type="match status" value="2"/>
</dbReference>
<dbReference type="PANTHER" id="PTHR24034">
    <property type="entry name" value="EGF-LIKE DOMAIN-CONTAINING PROTEIN"/>
    <property type="match status" value="1"/>
</dbReference>
<evidence type="ECO:0000256" key="8">
    <source>
        <dbReference type="PROSITE-ProRule" id="PRU00076"/>
    </source>
</evidence>
<evidence type="ECO:0000313" key="13">
    <source>
        <dbReference type="Proteomes" id="UP001266305"/>
    </source>
</evidence>
<dbReference type="InterPro" id="IPR017878">
    <property type="entry name" value="TB_dom"/>
</dbReference>
<evidence type="ECO:0000256" key="4">
    <source>
        <dbReference type="ARBA" id="ARBA00023157"/>
    </source>
</evidence>
<feature type="signal peptide" evidence="9">
    <location>
        <begin position="1"/>
        <end position="25"/>
    </location>
</feature>
<dbReference type="InterPro" id="IPR036773">
    <property type="entry name" value="TB_dom_sf"/>
</dbReference>
<evidence type="ECO:0000256" key="9">
    <source>
        <dbReference type="SAM" id="SignalP"/>
    </source>
</evidence>
<dbReference type="InterPro" id="IPR049883">
    <property type="entry name" value="NOTCH1_EGF-like"/>
</dbReference>
<keyword evidence="1 8" id="KW-0245">EGF-like domain</keyword>
<dbReference type="Pfam" id="PF00683">
    <property type="entry name" value="TB"/>
    <property type="match status" value="1"/>
</dbReference>
<evidence type="ECO:0000259" key="11">
    <source>
        <dbReference type="PROSITE" id="PS51364"/>
    </source>
</evidence>
<evidence type="ECO:0000256" key="3">
    <source>
        <dbReference type="ARBA" id="ARBA00022737"/>
    </source>
</evidence>
<sequence>MVKIPGVLGHTLLLPLLTHPPPATDINECALDPEVCANGMCENLRGSYRCICNLGYEAGASGKDCTGEHGTWRGMCGQPLLLQTPHPSLPPPPRTWMSVPSTASCVTMGGARTALAATAAPAPRASASGRTRRPDLVGAVPADIDECLSSPCVNSICQNVAGSYTCRCAPGSQLGPSGTICLDSTKGTCWLKIQESRCEVNLQGATLRSECCATLGAAWGSPCERCEIGNALLEASLAWPWCLPGHPRVKP</sequence>
<dbReference type="Gene3D" id="3.90.290.10">
    <property type="entry name" value="TGF-beta binding (TB) domain"/>
    <property type="match status" value="1"/>
</dbReference>
<dbReference type="InterPro" id="IPR050751">
    <property type="entry name" value="ECM_structural_protein"/>
</dbReference>
<accession>A0ABQ9TR53</accession>
<feature type="disulfide bond" evidence="8">
    <location>
        <begin position="147"/>
        <end position="157"/>
    </location>
</feature>
<keyword evidence="13" id="KW-1185">Reference proteome</keyword>
<dbReference type="Gene3D" id="2.10.25.10">
    <property type="entry name" value="Laminin"/>
    <property type="match status" value="2"/>
</dbReference>
<keyword evidence="4 8" id="KW-1015">Disulfide bond</keyword>
<dbReference type="SMART" id="SM00179">
    <property type="entry name" value="EGF_CA"/>
    <property type="match status" value="2"/>
</dbReference>
<dbReference type="PROSITE" id="PS01187">
    <property type="entry name" value="EGF_CA"/>
    <property type="match status" value="2"/>
</dbReference>
<dbReference type="InterPro" id="IPR000742">
    <property type="entry name" value="EGF"/>
</dbReference>
<protein>
    <submittedName>
        <fullName evidence="12">Uncharacterized protein</fullName>
    </submittedName>
</protein>
<keyword evidence="5" id="KW-0325">Glycoprotein</keyword>
<evidence type="ECO:0000256" key="1">
    <source>
        <dbReference type="ARBA" id="ARBA00022536"/>
    </source>
</evidence>
<name>A0ABQ9TR53_SAGOE</name>
<comment type="similarity">
    <text evidence="7">Belongs to the LTBP family.</text>
</comment>
<keyword evidence="6" id="KW-0340">Growth factor binding</keyword>
<dbReference type="SMART" id="SM00181">
    <property type="entry name" value="EGF"/>
    <property type="match status" value="2"/>
</dbReference>
<evidence type="ECO:0000256" key="6">
    <source>
        <dbReference type="ARBA" id="ARBA00023183"/>
    </source>
</evidence>
<organism evidence="12 13">
    <name type="scientific">Saguinus oedipus</name>
    <name type="common">Cotton-top tamarin</name>
    <name type="synonym">Oedipomidas oedipus</name>
    <dbReference type="NCBI Taxonomy" id="9490"/>
    <lineage>
        <taxon>Eukaryota</taxon>
        <taxon>Metazoa</taxon>
        <taxon>Chordata</taxon>
        <taxon>Craniata</taxon>
        <taxon>Vertebrata</taxon>
        <taxon>Euteleostomi</taxon>
        <taxon>Mammalia</taxon>
        <taxon>Eutheria</taxon>
        <taxon>Euarchontoglires</taxon>
        <taxon>Primates</taxon>
        <taxon>Haplorrhini</taxon>
        <taxon>Platyrrhini</taxon>
        <taxon>Cebidae</taxon>
        <taxon>Callitrichinae</taxon>
        <taxon>Saguinus</taxon>
    </lineage>
</organism>
<evidence type="ECO:0000313" key="12">
    <source>
        <dbReference type="EMBL" id="KAK2087254.1"/>
    </source>
</evidence>
<dbReference type="PROSITE" id="PS50026">
    <property type="entry name" value="EGF_3"/>
    <property type="match status" value="2"/>
</dbReference>
<dbReference type="InterPro" id="IPR000152">
    <property type="entry name" value="EGF-type_Asp/Asn_hydroxyl_site"/>
</dbReference>
<comment type="caution">
    <text evidence="12">The sequence shown here is derived from an EMBL/GenBank/DDBJ whole genome shotgun (WGS) entry which is preliminary data.</text>
</comment>
<dbReference type="PANTHER" id="PTHR24034:SF49">
    <property type="entry name" value="LATENT-TRANSFORMING GROWTH FACTOR BETA-BINDING PROTEIN 2"/>
    <property type="match status" value="1"/>
</dbReference>
<dbReference type="InterPro" id="IPR001881">
    <property type="entry name" value="EGF-like_Ca-bd_dom"/>
</dbReference>
<keyword evidence="3" id="KW-0677">Repeat</keyword>
<dbReference type="InterPro" id="IPR018097">
    <property type="entry name" value="EGF_Ca-bd_CS"/>
</dbReference>
<evidence type="ECO:0000256" key="5">
    <source>
        <dbReference type="ARBA" id="ARBA00023180"/>
    </source>
</evidence>
<feature type="chain" id="PRO_5046072132" evidence="9">
    <location>
        <begin position="26"/>
        <end position="251"/>
    </location>
</feature>
<proteinExistence type="inferred from homology"/>
<keyword evidence="2 9" id="KW-0732">Signal</keyword>
<dbReference type="PROSITE" id="PS51364">
    <property type="entry name" value="TB"/>
    <property type="match status" value="1"/>
</dbReference>
<dbReference type="SUPFAM" id="SSF57196">
    <property type="entry name" value="EGF/Laminin"/>
    <property type="match status" value="2"/>
</dbReference>
<evidence type="ECO:0000259" key="10">
    <source>
        <dbReference type="PROSITE" id="PS50026"/>
    </source>
</evidence>
<dbReference type="CDD" id="cd00054">
    <property type="entry name" value="EGF_CA"/>
    <property type="match status" value="2"/>
</dbReference>
<feature type="domain" description="EGF-like" evidence="10">
    <location>
        <begin position="25"/>
        <end position="66"/>
    </location>
</feature>
<dbReference type="PROSITE" id="PS01186">
    <property type="entry name" value="EGF_2"/>
    <property type="match status" value="1"/>
</dbReference>